<dbReference type="Pfam" id="PF09365">
    <property type="entry name" value="DUF2461"/>
    <property type="match status" value="1"/>
</dbReference>
<reference evidence="2 3" key="1">
    <citation type="journal article" date="2013" name="MBio">
        <title>Genome sequencing of the plant pathogen Taphrina deformans, the causal agent of peach leaf curl.</title>
        <authorList>
            <person name="Cisse O.H."/>
            <person name="Almeida J.M.G.C.F."/>
            <person name="Fonseca A."/>
            <person name="Kumar A.A."/>
            <person name="Salojaervi J."/>
            <person name="Overmyer K."/>
            <person name="Hauser P.M."/>
            <person name="Pagni M."/>
        </authorList>
    </citation>
    <scope>NUCLEOTIDE SEQUENCE [LARGE SCALE GENOMIC DNA]</scope>
    <source>
        <strain evidence="3">PYCC 5710 / ATCC 11124 / CBS 356.35 / IMI 108563 / JCM 9778 / NBRC 8474</strain>
    </source>
</reference>
<dbReference type="VEuPathDB" id="FungiDB:TAPDE_000496"/>
<evidence type="ECO:0000313" key="2">
    <source>
        <dbReference type="EMBL" id="CCG80853.1"/>
    </source>
</evidence>
<dbReference type="AlphaFoldDB" id="R4X727"/>
<dbReference type="OrthoDB" id="2537769at2759"/>
<name>R4X727_TAPDE</name>
<keyword evidence="3" id="KW-1185">Reference proteome</keyword>
<dbReference type="PANTHER" id="PTHR36452:SF1">
    <property type="entry name" value="DUF2461 DOMAIN-CONTAINING PROTEIN"/>
    <property type="match status" value="1"/>
</dbReference>
<evidence type="ECO:0000313" key="3">
    <source>
        <dbReference type="Proteomes" id="UP000013776"/>
    </source>
</evidence>
<protein>
    <recommendedName>
        <fullName evidence="4">TIGR02453 family protein</fullName>
    </recommendedName>
</protein>
<accession>R4X727</accession>
<feature type="compositionally biased region" description="Basic residues" evidence="1">
    <location>
        <begin position="26"/>
        <end position="35"/>
    </location>
</feature>
<feature type="region of interest" description="Disordered" evidence="1">
    <location>
        <begin position="1"/>
        <end position="126"/>
    </location>
</feature>
<dbReference type="PANTHER" id="PTHR36452">
    <property type="entry name" value="CHROMOSOME 12, WHOLE GENOME SHOTGUN SEQUENCE"/>
    <property type="match status" value="1"/>
</dbReference>
<feature type="compositionally biased region" description="Acidic residues" evidence="1">
    <location>
        <begin position="63"/>
        <end position="86"/>
    </location>
</feature>
<dbReference type="STRING" id="1097556.R4X727"/>
<gene>
    <name evidence="2" type="ORF">TAPDE_000496</name>
</gene>
<organism evidence="2 3">
    <name type="scientific">Taphrina deformans (strain PYCC 5710 / ATCC 11124 / CBS 356.35 / IMI 108563 / JCM 9778 / NBRC 8474)</name>
    <name type="common">Peach leaf curl fungus</name>
    <name type="synonym">Lalaria deformans</name>
    <dbReference type="NCBI Taxonomy" id="1097556"/>
    <lineage>
        <taxon>Eukaryota</taxon>
        <taxon>Fungi</taxon>
        <taxon>Dikarya</taxon>
        <taxon>Ascomycota</taxon>
        <taxon>Taphrinomycotina</taxon>
        <taxon>Taphrinomycetes</taxon>
        <taxon>Taphrinales</taxon>
        <taxon>Taphrinaceae</taxon>
        <taxon>Taphrina</taxon>
    </lineage>
</organism>
<comment type="caution">
    <text evidence="2">The sequence shown here is derived from an EMBL/GenBank/DDBJ whole genome shotgun (WGS) entry which is preliminary data.</text>
</comment>
<proteinExistence type="predicted"/>
<evidence type="ECO:0008006" key="4">
    <source>
        <dbReference type="Google" id="ProtNLM"/>
    </source>
</evidence>
<dbReference type="EMBL" id="CAHR02000016">
    <property type="protein sequence ID" value="CCG80853.1"/>
    <property type="molecule type" value="Genomic_DNA"/>
</dbReference>
<dbReference type="InterPro" id="IPR012808">
    <property type="entry name" value="CHP02453"/>
</dbReference>
<evidence type="ECO:0000256" key="1">
    <source>
        <dbReference type="SAM" id="MobiDB-lite"/>
    </source>
</evidence>
<dbReference type="NCBIfam" id="TIGR02453">
    <property type="entry name" value="TIGR02453 family protein"/>
    <property type="match status" value="1"/>
</dbReference>
<dbReference type="eggNOG" id="ENOG502RKMH">
    <property type="taxonomic scope" value="Eukaryota"/>
</dbReference>
<dbReference type="Proteomes" id="UP000013776">
    <property type="component" value="Unassembled WGS sequence"/>
</dbReference>
<sequence>MSGRKRSVRTSYVDPATSSDDEARRKSTTPKKSKYFKASSPEVGTEVSSAESASDDGSRVNSEDLESFVEDDDEEVEADQSSEDSDVPVKPKKARVTNRIIKSADDAQKRKIMKQQSETDEGTEEGGVDGEVFIAKLPALPAGDVEYKANTIHPNTLDFLRQLKTHNERDWFQQRELQYQATKSDFDTFVLAFAKTITAIDDTIPELPVKDLTFRIYRDIRFSNDRTPYKTFLAAYYSRSGRKGPWAGYYFSLEPGGKTLLACGLWQPPALDLAAVRESIDTDIDSWTEVIEEPAFEEFFGGRAGLFKTEDKLKTCPKGYPKDHENIELLRLKSFNVRMNFSDEEVLQDGIMDILALVITQMHPFVRLLNSIIRPDDSDEN</sequence>